<dbReference type="PANTHER" id="PTHR11516:SF60">
    <property type="entry name" value="PYRUVATE DEHYDROGENASE E1 COMPONENT SUBUNIT ALPHA"/>
    <property type="match status" value="1"/>
</dbReference>
<evidence type="ECO:0000313" key="5">
    <source>
        <dbReference type="EMBL" id="MDC7716839.1"/>
    </source>
</evidence>
<dbReference type="RefSeq" id="WP_272751222.1">
    <property type="nucleotide sequence ID" value="NZ_JAQQLF010000007.1"/>
</dbReference>
<evidence type="ECO:0000313" key="6">
    <source>
        <dbReference type="Proteomes" id="UP001219956"/>
    </source>
</evidence>
<organism evidence="5 6">
    <name type="scientific">Vogesella aquatica</name>
    <dbReference type="NCBI Taxonomy" id="2984206"/>
    <lineage>
        <taxon>Bacteria</taxon>
        <taxon>Pseudomonadati</taxon>
        <taxon>Pseudomonadota</taxon>
        <taxon>Betaproteobacteria</taxon>
        <taxon>Neisseriales</taxon>
        <taxon>Chromobacteriaceae</taxon>
        <taxon>Vogesella</taxon>
    </lineage>
</organism>
<dbReference type="CDD" id="cd02000">
    <property type="entry name" value="TPP_E1_PDC_ADC_BCADC"/>
    <property type="match status" value="1"/>
</dbReference>
<evidence type="ECO:0000256" key="2">
    <source>
        <dbReference type="ARBA" id="ARBA00023002"/>
    </source>
</evidence>
<keyword evidence="6" id="KW-1185">Reference proteome</keyword>
<reference evidence="5 6" key="1">
    <citation type="submission" date="2023-01" db="EMBL/GenBank/DDBJ databases">
        <title>Novel species of the genus Vogesella isolated from rivers.</title>
        <authorList>
            <person name="Lu H."/>
        </authorList>
    </citation>
    <scope>NUCLEOTIDE SEQUENCE [LARGE SCALE GENOMIC DNA]</scope>
    <source>
        <strain evidence="5 6">DC21W</strain>
    </source>
</reference>
<evidence type="ECO:0000256" key="3">
    <source>
        <dbReference type="ARBA" id="ARBA00023052"/>
    </source>
</evidence>
<evidence type="ECO:0000259" key="4">
    <source>
        <dbReference type="Pfam" id="PF00676"/>
    </source>
</evidence>
<dbReference type="Proteomes" id="UP001219956">
    <property type="component" value="Unassembled WGS sequence"/>
</dbReference>
<dbReference type="PANTHER" id="PTHR11516">
    <property type="entry name" value="PYRUVATE DEHYDROGENASE E1 COMPONENT, ALPHA SUBUNIT BACTERIAL AND ORGANELLAR"/>
    <property type="match status" value="1"/>
</dbReference>
<keyword evidence="3" id="KW-0786">Thiamine pyrophosphate</keyword>
<dbReference type="InterPro" id="IPR029061">
    <property type="entry name" value="THDP-binding"/>
</dbReference>
<dbReference type="EMBL" id="JAQQLF010000007">
    <property type="protein sequence ID" value="MDC7716839.1"/>
    <property type="molecule type" value="Genomic_DNA"/>
</dbReference>
<sequence>MMNREFSLQLLHDMLLVRRSEEAIARHYPQQQMRCPVHLSIGQEAAAVGICAALTHQDQAVSTHRSHAHYLAKGGDLDALIAELHGKATGCCGGRGGSMHLSDRRVGFLASTAIVGNSIPVGVGMALSQQLKRSQAVTCVFLGDGAVEEGVFYEAANFAAVRRLPVLFACENNRYSVYAGLEKRQPAGRKLTALAEGIGLRAWEVDGNDVEAVAELTADVVASLRDGAGPAFIEMPTYRWLEHCGHADDDHLGYRPEGELAAWQARDPLMAMLARIQPDAAWLAATESVLAQRIDAAFQRALAAPYPSPASAFDGIYASPLQEND</sequence>
<feature type="domain" description="Dehydrogenase E1 component" evidence="4">
    <location>
        <begin position="13"/>
        <end position="309"/>
    </location>
</feature>
<proteinExistence type="predicted"/>
<gene>
    <name evidence="5" type="ORF">PQU95_06365</name>
</gene>
<comment type="cofactor">
    <cofactor evidence="1">
        <name>thiamine diphosphate</name>
        <dbReference type="ChEBI" id="CHEBI:58937"/>
    </cofactor>
</comment>
<dbReference type="InterPro" id="IPR001017">
    <property type="entry name" value="DH_E1"/>
</dbReference>
<name>A0ABT5IZ02_9NEIS</name>
<protein>
    <submittedName>
        <fullName evidence="5">Thiamine pyrophosphate-dependent dehydrogenase E1 component subunit alpha</fullName>
    </submittedName>
</protein>
<dbReference type="InterPro" id="IPR050642">
    <property type="entry name" value="PDH_E1_Alpha_Subunit"/>
</dbReference>
<keyword evidence="2" id="KW-0560">Oxidoreductase</keyword>
<comment type="caution">
    <text evidence="5">The sequence shown here is derived from an EMBL/GenBank/DDBJ whole genome shotgun (WGS) entry which is preliminary data.</text>
</comment>
<dbReference type="Pfam" id="PF00676">
    <property type="entry name" value="E1_dh"/>
    <property type="match status" value="1"/>
</dbReference>
<dbReference type="Gene3D" id="3.40.50.970">
    <property type="match status" value="1"/>
</dbReference>
<evidence type="ECO:0000256" key="1">
    <source>
        <dbReference type="ARBA" id="ARBA00001964"/>
    </source>
</evidence>
<accession>A0ABT5IZ02</accession>
<dbReference type="SUPFAM" id="SSF52518">
    <property type="entry name" value="Thiamin diphosphate-binding fold (THDP-binding)"/>
    <property type="match status" value="1"/>
</dbReference>